<dbReference type="Gene3D" id="4.10.240.10">
    <property type="entry name" value="Zn(2)-C6 fungal-type DNA-binding domain"/>
    <property type="match status" value="1"/>
</dbReference>
<keyword evidence="1" id="KW-0805">Transcription regulation</keyword>
<evidence type="ECO:0000256" key="1">
    <source>
        <dbReference type="ARBA" id="ARBA00023015"/>
    </source>
</evidence>
<evidence type="ECO:0000313" key="7">
    <source>
        <dbReference type="Proteomes" id="UP000266673"/>
    </source>
</evidence>
<dbReference type="CDD" id="cd00067">
    <property type="entry name" value="GAL4"/>
    <property type="match status" value="1"/>
</dbReference>
<dbReference type="Proteomes" id="UP000266673">
    <property type="component" value="Unassembled WGS sequence"/>
</dbReference>
<proteinExistence type="predicted"/>
<dbReference type="InterPro" id="IPR001138">
    <property type="entry name" value="Zn2Cys6_DnaBD"/>
</dbReference>
<feature type="domain" description="Zn(2)-C6 fungal-type" evidence="5">
    <location>
        <begin position="63"/>
        <end position="92"/>
    </location>
</feature>
<dbReference type="InterPro" id="IPR051127">
    <property type="entry name" value="Fungal_SecMet_Regulators"/>
</dbReference>
<keyword evidence="2" id="KW-0238">DNA-binding</keyword>
<evidence type="ECO:0000313" key="6">
    <source>
        <dbReference type="EMBL" id="RIB05703.1"/>
    </source>
</evidence>
<dbReference type="OrthoDB" id="39175at2759"/>
<evidence type="ECO:0000256" key="4">
    <source>
        <dbReference type="ARBA" id="ARBA00023242"/>
    </source>
</evidence>
<accession>A0A397UEH9</accession>
<dbReference type="Pfam" id="PF00172">
    <property type="entry name" value="Zn_clus"/>
    <property type="match status" value="1"/>
</dbReference>
<dbReference type="AlphaFoldDB" id="A0A397UEH9"/>
<gene>
    <name evidence="6" type="ORF">C2G38_2117769</name>
</gene>
<organism evidence="6 7">
    <name type="scientific">Gigaspora rosea</name>
    <dbReference type="NCBI Taxonomy" id="44941"/>
    <lineage>
        <taxon>Eukaryota</taxon>
        <taxon>Fungi</taxon>
        <taxon>Fungi incertae sedis</taxon>
        <taxon>Mucoromycota</taxon>
        <taxon>Glomeromycotina</taxon>
        <taxon>Glomeromycetes</taxon>
        <taxon>Diversisporales</taxon>
        <taxon>Gigasporaceae</taxon>
        <taxon>Gigaspora</taxon>
    </lineage>
</organism>
<protein>
    <recommendedName>
        <fullName evidence="5">Zn(2)-C6 fungal-type domain-containing protein</fullName>
    </recommendedName>
</protein>
<keyword evidence="3" id="KW-0804">Transcription</keyword>
<comment type="caution">
    <text evidence="6">The sequence shown here is derived from an EMBL/GenBank/DDBJ whole genome shotgun (WGS) entry which is preliminary data.</text>
</comment>
<dbReference type="PANTHER" id="PTHR47424">
    <property type="entry name" value="REGULATORY PROTEIN GAL4"/>
    <property type="match status" value="1"/>
</dbReference>
<dbReference type="EMBL" id="QKWP01001936">
    <property type="protein sequence ID" value="RIB05703.1"/>
    <property type="molecule type" value="Genomic_DNA"/>
</dbReference>
<dbReference type="GO" id="GO:0000981">
    <property type="term" value="F:DNA-binding transcription factor activity, RNA polymerase II-specific"/>
    <property type="evidence" value="ECO:0007669"/>
    <property type="project" value="InterPro"/>
</dbReference>
<evidence type="ECO:0000256" key="2">
    <source>
        <dbReference type="ARBA" id="ARBA00023125"/>
    </source>
</evidence>
<dbReference type="PANTHER" id="PTHR47424:SF3">
    <property type="entry name" value="REGULATORY PROTEIN GAL4"/>
    <property type="match status" value="1"/>
</dbReference>
<keyword evidence="4" id="KW-0539">Nucleus</keyword>
<dbReference type="PROSITE" id="PS00463">
    <property type="entry name" value="ZN2_CY6_FUNGAL_1"/>
    <property type="match status" value="1"/>
</dbReference>
<dbReference type="SUPFAM" id="SSF57701">
    <property type="entry name" value="Zn2/Cys6 DNA-binding domain"/>
    <property type="match status" value="1"/>
</dbReference>
<keyword evidence="7" id="KW-1185">Reference proteome</keyword>
<dbReference type="SMART" id="SM00066">
    <property type="entry name" value="GAL4"/>
    <property type="match status" value="1"/>
</dbReference>
<dbReference type="GO" id="GO:0008270">
    <property type="term" value="F:zinc ion binding"/>
    <property type="evidence" value="ECO:0007669"/>
    <property type="project" value="InterPro"/>
</dbReference>
<name>A0A397UEH9_9GLOM</name>
<evidence type="ECO:0000256" key="3">
    <source>
        <dbReference type="ARBA" id="ARBA00023163"/>
    </source>
</evidence>
<dbReference type="InterPro" id="IPR036864">
    <property type="entry name" value="Zn2-C6_fun-type_DNA-bd_sf"/>
</dbReference>
<dbReference type="PROSITE" id="PS50048">
    <property type="entry name" value="ZN2_CY6_FUNGAL_2"/>
    <property type="match status" value="1"/>
</dbReference>
<evidence type="ECO:0000259" key="5">
    <source>
        <dbReference type="PROSITE" id="PS50048"/>
    </source>
</evidence>
<dbReference type="GO" id="GO:0003677">
    <property type="term" value="F:DNA binding"/>
    <property type="evidence" value="ECO:0007669"/>
    <property type="project" value="UniProtKB-KW"/>
</dbReference>
<reference evidence="6" key="1">
    <citation type="submission" date="2018-06" db="EMBL/GenBank/DDBJ databases">
        <title>Comparative genomics reveals the genomic features of Rhizophagus irregularis, R. cerebriforme, R. diaphanum and Gigaspora rosea, and their symbiotic lifestyle signature.</title>
        <authorList>
            <person name="Morin E."/>
            <person name="San Clemente H."/>
            <person name="Chen E.C.H."/>
            <person name="De La Providencia I."/>
            <person name="Hainaut M."/>
            <person name="Kuo A."/>
            <person name="Kohler A."/>
            <person name="Murat C."/>
            <person name="Tang N."/>
            <person name="Roy S."/>
            <person name="Loubradou J."/>
            <person name="Henrissat B."/>
            <person name="Grigoriev I.V."/>
            <person name="Corradi N."/>
            <person name="Roux C."/>
            <person name="Martin F.M."/>
        </authorList>
    </citation>
    <scope>NUCLEOTIDE SEQUENCE [LARGE SCALE GENOMIC DNA]</scope>
    <source>
        <strain evidence="6">DAOM 194757</strain>
    </source>
</reference>
<sequence>MYFNSYYRSSYDQYYNLHSNLHHPYCKICCNSEEISKFNELNERPQPYKSEITKKTRSYVTLACTSCRDKKEKCSGEEICANCKRHNRECVYIKPTKKRGPKPKSDKKPIITPALANLLNPVV</sequence>